<name>A0A9W8LSY6_9FUNG</name>
<feature type="region of interest" description="Disordered" evidence="1">
    <location>
        <begin position="294"/>
        <end position="381"/>
    </location>
</feature>
<evidence type="ECO:0000313" key="3">
    <source>
        <dbReference type="EMBL" id="KAJ2802868.1"/>
    </source>
</evidence>
<reference evidence="3" key="1">
    <citation type="submission" date="2022-07" db="EMBL/GenBank/DDBJ databases">
        <title>Phylogenomic reconstructions and comparative analyses of Kickxellomycotina fungi.</title>
        <authorList>
            <person name="Reynolds N.K."/>
            <person name="Stajich J.E."/>
            <person name="Barry K."/>
            <person name="Grigoriev I.V."/>
            <person name="Crous P."/>
            <person name="Smith M.E."/>
        </authorList>
    </citation>
    <scope>NUCLEOTIDE SEQUENCE</scope>
    <source>
        <strain evidence="3">NRRL 1565</strain>
    </source>
</reference>
<gene>
    <name evidence="3" type="ORF">H4R20_003110</name>
</gene>
<dbReference type="OrthoDB" id="5348546at2759"/>
<dbReference type="CDD" id="cd22671">
    <property type="entry name" value="FHA_APTX-like"/>
    <property type="match status" value="1"/>
</dbReference>
<dbReference type="SUPFAM" id="SSF49879">
    <property type="entry name" value="SMAD/FHA domain"/>
    <property type="match status" value="1"/>
</dbReference>
<evidence type="ECO:0000313" key="4">
    <source>
        <dbReference type="Proteomes" id="UP001140094"/>
    </source>
</evidence>
<feature type="compositionally biased region" description="Basic residues" evidence="1">
    <location>
        <begin position="308"/>
        <end position="322"/>
    </location>
</feature>
<protein>
    <recommendedName>
        <fullName evidence="2">FHA domain-containing protein</fullName>
    </recommendedName>
</protein>
<evidence type="ECO:0000256" key="1">
    <source>
        <dbReference type="SAM" id="MobiDB-lite"/>
    </source>
</evidence>
<feature type="region of interest" description="Disordered" evidence="1">
    <location>
        <begin position="170"/>
        <end position="193"/>
    </location>
</feature>
<feature type="compositionally biased region" description="Basic and acidic residues" evidence="1">
    <location>
        <begin position="340"/>
        <end position="381"/>
    </location>
</feature>
<feature type="compositionally biased region" description="Polar residues" evidence="1">
    <location>
        <begin position="171"/>
        <end position="182"/>
    </location>
</feature>
<comment type="caution">
    <text evidence="3">The sequence shown here is derived from an EMBL/GenBank/DDBJ whole genome shotgun (WGS) entry which is preliminary data.</text>
</comment>
<feature type="domain" description="FHA" evidence="2">
    <location>
        <begin position="53"/>
        <end position="104"/>
    </location>
</feature>
<dbReference type="AlphaFoldDB" id="A0A9W8LSY6"/>
<keyword evidence="4" id="KW-1185">Reference proteome</keyword>
<accession>A0A9W8LSY6</accession>
<dbReference type="Pfam" id="PF00498">
    <property type="entry name" value="FHA"/>
    <property type="match status" value="1"/>
</dbReference>
<organism evidence="3 4">
    <name type="scientific">Coemansia guatemalensis</name>
    <dbReference type="NCBI Taxonomy" id="2761395"/>
    <lineage>
        <taxon>Eukaryota</taxon>
        <taxon>Fungi</taxon>
        <taxon>Fungi incertae sedis</taxon>
        <taxon>Zoopagomycota</taxon>
        <taxon>Kickxellomycotina</taxon>
        <taxon>Kickxellomycetes</taxon>
        <taxon>Kickxellales</taxon>
        <taxon>Kickxellaceae</taxon>
        <taxon>Coemansia</taxon>
    </lineage>
</organism>
<dbReference type="InterPro" id="IPR000253">
    <property type="entry name" value="FHA_dom"/>
</dbReference>
<dbReference type="InterPro" id="IPR008984">
    <property type="entry name" value="SMAD_FHA_dom_sf"/>
</dbReference>
<dbReference type="Gene3D" id="2.60.200.20">
    <property type="match status" value="1"/>
</dbReference>
<feature type="region of interest" description="Disordered" evidence="1">
    <location>
        <begin position="228"/>
        <end position="253"/>
    </location>
</feature>
<dbReference type="SMART" id="SM00240">
    <property type="entry name" value="FHA"/>
    <property type="match status" value="1"/>
</dbReference>
<dbReference type="Proteomes" id="UP001140094">
    <property type="component" value="Unassembled WGS sequence"/>
</dbReference>
<proteinExistence type="predicted"/>
<sequence length="548" mass="59619">MALAAAAGAASTTTIKSALPIPENAHSALASDDSDWRQHLASKVIPGLLGRAVSIGRSSVSMVQIGCKATTISRKHAEIVDTGSGRYRLHILGMNGVRVNDKLYSKGASVELSDGDELNFVGIRYKFRVLETDTAMPPVSPEEEEARRADKANVEAEDWWPEPACKRVLDASSSNNEPSAYQSKRARIPAENESELYHNSTDTLVGGSEAGLVSAGNKDPMAAQLMLENLPPSSPPPMHLLNDVFSSDSEGESGDALADLVDIESVTPAQLDSATAPLKLLPPVADLAGPLAKPVAPTAGVTPARTSVSKKSRTAPTPKRKSAAKENAAPAPPKQRKAQKGQDEQHKIHSSQDEQRKTPKPQDELSTRDAPKGPKEARPDDEMMASLRELLGIVDPSECLADTIDSETEEFLTTEPAKPISLASDAGLVDVVIEAMVFSARTSHTISDLLRDIARVGDDGGADCMRVWRHHLTRALFHNRCFGRVERRVKDASDRRAEDRWYYDAAKDDCSARRENFGGLVRTARRCTLRDTQYFFKQVPKLPSFRYR</sequence>
<dbReference type="PROSITE" id="PS50006">
    <property type="entry name" value="FHA_DOMAIN"/>
    <property type="match status" value="1"/>
</dbReference>
<dbReference type="EMBL" id="JANBUO010000599">
    <property type="protein sequence ID" value="KAJ2802868.1"/>
    <property type="molecule type" value="Genomic_DNA"/>
</dbReference>
<evidence type="ECO:0000259" key="2">
    <source>
        <dbReference type="PROSITE" id="PS50006"/>
    </source>
</evidence>